<dbReference type="Pfam" id="PF00595">
    <property type="entry name" value="PDZ"/>
    <property type="match status" value="1"/>
</dbReference>
<dbReference type="PANTHER" id="PTHR14191:SF3">
    <property type="entry name" value="NA(+)_H(+) EXCHANGE REGULATORY COFACTOR-LIKE PROTEIN NRFL-1"/>
    <property type="match status" value="1"/>
</dbReference>
<dbReference type="GO" id="GO:0016324">
    <property type="term" value="C:apical plasma membrane"/>
    <property type="evidence" value="ECO:0007669"/>
    <property type="project" value="TreeGrafter"/>
</dbReference>
<dbReference type="GO" id="GO:0072659">
    <property type="term" value="P:protein localization to plasma membrane"/>
    <property type="evidence" value="ECO:0007669"/>
    <property type="project" value="TreeGrafter"/>
</dbReference>
<dbReference type="OrthoDB" id="10007415at2759"/>
<feature type="compositionally biased region" description="Polar residues" evidence="2">
    <location>
        <begin position="156"/>
        <end position="171"/>
    </location>
</feature>
<evidence type="ECO:0000256" key="1">
    <source>
        <dbReference type="ARBA" id="ARBA00022737"/>
    </source>
</evidence>
<dbReference type="EMBL" id="UYRS01018396">
    <property type="protein sequence ID" value="VDK34593.1"/>
    <property type="molecule type" value="Genomic_DNA"/>
</dbReference>
<dbReference type="Proteomes" id="UP000282613">
    <property type="component" value="Unassembled WGS sequence"/>
</dbReference>
<dbReference type="SUPFAM" id="SSF50156">
    <property type="entry name" value="PDZ domain-like"/>
    <property type="match status" value="1"/>
</dbReference>
<dbReference type="InterPro" id="IPR036034">
    <property type="entry name" value="PDZ_sf"/>
</dbReference>
<feature type="domain" description="PDZ" evidence="3">
    <location>
        <begin position="8"/>
        <end position="88"/>
    </location>
</feature>
<dbReference type="WBParaSite" id="TASK_0000514801-mRNA-1">
    <property type="protein sequence ID" value="TASK_0000514801-mRNA-1"/>
    <property type="gene ID" value="TASK_0000514801"/>
</dbReference>
<keyword evidence="1" id="KW-0677">Repeat</keyword>
<evidence type="ECO:0000313" key="4">
    <source>
        <dbReference type="EMBL" id="VDK34593.1"/>
    </source>
</evidence>
<reference evidence="6" key="1">
    <citation type="submission" date="2017-02" db="UniProtKB">
        <authorList>
            <consortium name="WormBaseParasite"/>
        </authorList>
    </citation>
    <scope>IDENTIFICATION</scope>
</reference>
<dbReference type="PANTHER" id="PTHR14191">
    <property type="entry name" value="PDZ DOMAIN CONTAINING PROTEIN"/>
    <property type="match status" value="1"/>
</dbReference>
<sequence>MAVPRCCCMRLENKAEGFGFSLVATKNQTGQYIDEVREGSLADMAGLKNGDFVVEVNGENILSYSHPEVVELIKKKGDEVSLLVLDSAARRHYDERSIIVNSNMPEVRRICTWTENSTPNTNSEEEKIAPTQEVVESSEEEAKKTSEPIQSPIAPAQTSGQSRLPNSSRATPSRRACMESGVTFGARAKAFDAL</sequence>
<feature type="region of interest" description="Disordered" evidence="2">
    <location>
        <begin position="114"/>
        <end position="176"/>
    </location>
</feature>
<dbReference type="AlphaFoldDB" id="A0A0R3W4Y8"/>
<gene>
    <name evidence="4" type="ORF">TASK_LOCUS5149</name>
</gene>
<dbReference type="InterPro" id="IPR051067">
    <property type="entry name" value="NHER"/>
</dbReference>
<evidence type="ECO:0000259" key="3">
    <source>
        <dbReference type="PROSITE" id="PS50106"/>
    </source>
</evidence>
<organism evidence="6">
    <name type="scientific">Taenia asiatica</name>
    <name type="common">Asian tapeworm</name>
    <dbReference type="NCBI Taxonomy" id="60517"/>
    <lineage>
        <taxon>Eukaryota</taxon>
        <taxon>Metazoa</taxon>
        <taxon>Spiralia</taxon>
        <taxon>Lophotrochozoa</taxon>
        <taxon>Platyhelminthes</taxon>
        <taxon>Cestoda</taxon>
        <taxon>Eucestoda</taxon>
        <taxon>Cyclophyllidea</taxon>
        <taxon>Taeniidae</taxon>
        <taxon>Taenia</taxon>
    </lineage>
</organism>
<dbReference type="Gene3D" id="2.30.42.10">
    <property type="match status" value="1"/>
</dbReference>
<keyword evidence="5" id="KW-1185">Reference proteome</keyword>
<dbReference type="PROSITE" id="PS50106">
    <property type="entry name" value="PDZ"/>
    <property type="match status" value="1"/>
</dbReference>
<reference evidence="4 5" key="2">
    <citation type="submission" date="2018-11" db="EMBL/GenBank/DDBJ databases">
        <authorList>
            <consortium name="Pathogen Informatics"/>
        </authorList>
    </citation>
    <scope>NUCLEOTIDE SEQUENCE [LARGE SCALE GENOMIC DNA]</scope>
</reference>
<proteinExistence type="predicted"/>
<dbReference type="GO" id="GO:0043495">
    <property type="term" value="F:protein-membrane adaptor activity"/>
    <property type="evidence" value="ECO:0007669"/>
    <property type="project" value="TreeGrafter"/>
</dbReference>
<name>A0A0R3W4Y8_TAEAS</name>
<dbReference type="InterPro" id="IPR001478">
    <property type="entry name" value="PDZ"/>
</dbReference>
<protein>
    <submittedName>
        <fullName evidence="6">PDZ domain-containing protein</fullName>
    </submittedName>
</protein>
<dbReference type="STRING" id="60517.A0A0R3W4Y8"/>
<evidence type="ECO:0000313" key="5">
    <source>
        <dbReference type="Proteomes" id="UP000282613"/>
    </source>
</evidence>
<accession>A0A0R3W4Y8</accession>
<evidence type="ECO:0000313" key="6">
    <source>
        <dbReference type="WBParaSite" id="TASK_0000514801-mRNA-1"/>
    </source>
</evidence>
<evidence type="ECO:0000256" key="2">
    <source>
        <dbReference type="SAM" id="MobiDB-lite"/>
    </source>
</evidence>
<dbReference type="CDD" id="cd06768">
    <property type="entry name" value="PDZ_NHERF-like"/>
    <property type="match status" value="1"/>
</dbReference>
<dbReference type="SMART" id="SM00228">
    <property type="entry name" value="PDZ"/>
    <property type="match status" value="1"/>
</dbReference>